<dbReference type="eggNOG" id="arCOG07442">
    <property type="taxonomic scope" value="Archaea"/>
</dbReference>
<protein>
    <recommendedName>
        <fullName evidence="1">DUF5679 domain-containing protein</fullName>
    </recommendedName>
</protein>
<keyword evidence="3" id="KW-1185">Reference proteome</keyword>
<evidence type="ECO:0000313" key="2">
    <source>
        <dbReference type="EMBL" id="AIF85270.1"/>
    </source>
</evidence>
<reference evidence="2 3" key="1">
    <citation type="journal article" date="2014" name="PLoS ONE">
        <title>Genome Sequence of Candidatus Nitrososphaera evergladensis from Group I.1b Enriched from Everglades Soil Reveals Novel Genomic Features of the Ammonia-Oxidizing Archaea.</title>
        <authorList>
            <person name="Zhalnina K.V."/>
            <person name="Dias R."/>
            <person name="Leonard M.T."/>
            <person name="Dorr de Quadros P."/>
            <person name="Camargo F.A."/>
            <person name="Drew J.C."/>
            <person name="Farmerie W.G."/>
            <person name="Daroub S.H."/>
            <person name="Triplett E.W."/>
        </authorList>
    </citation>
    <scope>NUCLEOTIDE SEQUENCE [LARGE SCALE GENOMIC DNA]</scope>
    <source>
        <strain evidence="2 3">SR1</strain>
    </source>
</reference>
<dbReference type="RefSeq" id="WP_148701701.1">
    <property type="nucleotide sequence ID" value="NZ_CP007174.1"/>
</dbReference>
<dbReference type="GeneID" id="41598896"/>
<dbReference type="OrthoDB" id="30510at2157"/>
<organism evidence="2 3">
    <name type="scientific">Candidatus Nitrososphaera evergladensis SR1</name>
    <dbReference type="NCBI Taxonomy" id="1459636"/>
    <lineage>
        <taxon>Archaea</taxon>
        <taxon>Nitrososphaerota</taxon>
        <taxon>Nitrososphaeria</taxon>
        <taxon>Nitrososphaerales</taxon>
        <taxon>Nitrososphaeraceae</taxon>
        <taxon>Nitrososphaera</taxon>
    </lineage>
</organism>
<dbReference type="InterPro" id="IPR044044">
    <property type="entry name" value="DUF5679"/>
</dbReference>
<accession>A0A075MVL1</accession>
<dbReference type="EMBL" id="CP007174">
    <property type="protein sequence ID" value="AIF85270.1"/>
    <property type="molecule type" value="Genomic_DNA"/>
</dbReference>
<sequence length="68" mass="7637">MIAAKQTYCTKCKTNVDIIDGKYARLANNRAVFEGQCSQCGTKLTKARVMPRSSSAIMVKRRRKGLLR</sequence>
<dbReference type="KEGG" id="nev:NTE_03241"/>
<proteinExistence type="predicted"/>
<dbReference type="AlphaFoldDB" id="A0A075MVL1"/>
<feature type="domain" description="DUF5679" evidence="1">
    <location>
        <begin position="8"/>
        <end position="45"/>
    </location>
</feature>
<name>A0A075MVL1_9ARCH</name>
<evidence type="ECO:0000259" key="1">
    <source>
        <dbReference type="Pfam" id="PF18930"/>
    </source>
</evidence>
<dbReference type="Pfam" id="PF18930">
    <property type="entry name" value="DUF5679"/>
    <property type="match status" value="1"/>
</dbReference>
<dbReference type="Proteomes" id="UP000028194">
    <property type="component" value="Chromosome"/>
</dbReference>
<evidence type="ECO:0000313" key="3">
    <source>
        <dbReference type="Proteomes" id="UP000028194"/>
    </source>
</evidence>
<dbReference type="HOGENOM" id="CLU_2730558_0_0_2"/>
<gene>
    <name evidence="2" type="ORF">NTE_03241</name>
</gene>